<evidence type="ECO:0000256" key="1">
    <source>
        <dbReference type="ARBA" id="ARBA00004651"/>
    </source>
</evidence>
<keyword evidence="5 6" id="KW-0472">Membrane</keyword>
<keyword evidence="2" id="KW-1003">Cell membrane</keyword>
<dbReference type="Pfam" id="PF06271">
    <property type="entry name" value="RDD"/>
    <property type="match status" value="1"/>
</dbReference>
<dbReference type="PANTHER" id="PTHR36115:SF10">
    <property type="entry name" value="RDD DOMAIN-CONTAINING PROTEIN"/>
    <property type="match status" value="1"/>
</dbReference>
<evidence type="ECO:0000256" key="2">
    <source>
        <dbReference type="ARBA" id="ARBA00022475"/>
    </source>
</evidence>
<dbReference type="PANTHER" id="PTHR36115">
    <property type="entry name" value="PROLINE-RICH ANTIGEN HOMOLOG-RELATED"/>
    <property type="match status" value="1"/>
</dbReference>
<accession>Q5H4M8</accession>
<evidence type="ECO:0000313" key="9">
    <source>
        <dbReference type="Proteomes" id="UP000006735"/>
    </source>
</evidence>
<keyword evidence="9" id="KW-1185">Reference proteome</keyword>
<dbReference type="KEGG" id="xoo:XOO0838"/>
<evidence type="ECO:0000256" key="3">
    <source>
        <dbReference type="ARBA" id="ARBA00022692"/>
    </source>
</evidence>
<feature type="transmembrane region" description="Helical" evidence="6">
    <location>
        <begin position="154"/>
        <end position="172"/>
    </location>
</feature>
<evidence type="ECO:0000313" key="8">
    <source>
        <dbReference type="EMBL" id="AAW74092.1"/>
    </source>
</evidence>
<dbReference type="InterPro" id="IPR051791">
    <property type="entry name" value="Pra-immunoreactive"/>
</dbReference>
<dbReference type="GO" id="GO:0005886">
    <property type="term" value="C:plasma membrane"/>
    <property type="evidence" value="ECO:0007669"/>
    <property type="project" value="UniProtKB-SubCell"/>
</dbReference>
<evidence type="ECO:0000256" key="6">
    <source>
        <dbReference type="SAM" id="Phobius"/>
    </source>
</evidence>
<keyword evidence="3 6" id="KW-0812">Transmembrane</keyword>
<name>Q5H4M8_XANOR</name>
<protein>
    <recommendedName>
        <fullName evidence="7">RDD domain-containing protein</fullName>
    </recommendedName>
</protein>
<sequence length="245" mass="27360">MRASHDVRSGRDVRVRVRRCDQADKTQTRMVYRECGGPPTVLMPRQGAAGRGLAPDCPERRSECVSAGKCQSAATAARRCTVTGDRYARAMTSLSSPRIARTPALVGWRLLALCYDALPVLALSMLISTVFTLGFTLAGHPARENIAPFSGWQWLLWLCCWITAGIYATASWRRGGQTLGMRPWRLRLIGPQASWRALWIRYAVGTLSLALGGLGFWWAWLDRDRLTWHDRASGTRLQRSAKTLK</sequence>
<evidence type="ECO:0000256" key="4">
    <source>
        <dbReference type="ARBA" id="ARBA00022989"/>
    </source>
</evidence>
<dbReference type="AlphaFoldDB" id="Q5H4M8"/>
<evidence type="ECO:0000256" key="5">
    <source>
        <dbReference type="ARBA" id="ARBA00023136"/>
    </source>
</evidence>
<gene>
    <name evidence="8" type="ordered locus">XOO0838</name>
</gene>
<dbReference type="Proteomes" id="UP000006735">
    <property type="component" value="Chromosome"/>
</dbReference>
<reference evidence="8 9" key="1">
    <citation type="journal article" date="2005" name="Nucleic Acids Res.">
        <title>The genome sequence of Xanthomonas oryzae pathovar oryzae KACC10331, the bacterial blight pathogen of rice.</title>
        <authorList>
            <person name="Lee B.M."/>
            <person name="Park Y.J."/>
            <person name="Park D.S."/>
            <person name="Kang H.W."/>
            <person name="Kim J.G."/>
            <person name="Song E.S."/>
            <person name="Park I.C."/>
            <person name="Yoon U.H."/>
            <person name="Hahn J.H."/>
            <person name="Koo B.S."/>
            <person name="Lee G.B."/>
            <person name="Kim H."/>
            <person name="Park H.S."/>
            <person name="Yoon K.O."/>
            <person name="Kim J.H."/>
            <person name="Jung C.H."/>
            <person name="Koh N.H."/>
            <person name="Seo J.S."/>
            <person name="Go S.J."/>
        </authorList>
    </citation>
    <scope>NUCLEOTIDE SEQUENCE [LARGE SCALE GENOMIC DNA]</scope>
    <source>
        <strain evidence="9">KACC10331 / KXO85</strain>
    </source>
</reference>
<evidence type="ECO:0000259" key="7">
    <source>
        <dbReference type="Pfam" id="PF06271"/>
    </source>
</evidence>
<feature type="domain" description="RDD" evidence="7">
    <location>
        <begin position="104"/>
        <end position="234"/>
    </location>
</feature>
<dbReference type="InterPro" id="IPR010432">
    <property type="entry name" value="RDD"/>
</dbReference>
<proteinExistence type="predicted"/>
<keyword evidence="4 6" id="KW-1133">Transmembrane helix</keyword>
<feature type="transmembrane region" description="Helical" evidence="6">
    <location>
        <begin position="110"/>
        <end position="134"/>
    </location>
</feature>
<comment type="subcellular location">
    <subcellularLocation>
        <location evidence="1">Cell membrane</location>
        <topology evidence="1">Multi-pass membrane protein</topology>
    </subcellularLocation>
</comment>
<dbReference type="HOGENOM" id="CLU_1133230_0_0_6"/>
<organism evidence="8 9">
    <name type="scientific">Xanthomonas oryzae pv. oryzae (strain KACC10331 / KXO85)</name>
    <dbReference type="NCBI Taxonomy" id="291331"/>
    <lineage>
        <taxon>Bacteria</taxon>
        <taxon>Pseudomonadati</taxon>
        <taxon>Pseudomonadota</taxon>
        <taxon>Gammaproteobacteria</taxon>
        <taxon>Lysobacterales</taxon>
        <taxon>Lysobacteraceae</taxon>
        <taxon>Xanthomonas</taxon>
    </lineage>
</organism>
<feature type="transmembrane region" description="Helical" evidence="6">
    <location>
        <begin position="193"/>
        <end position="220"/>
    </location>
</feature>
<dbReference type="EMBL" id="AE013598">
    <property type="protein sequence ID" value="AAW74092.1"/>
    <property type="molecule type" value="Genomic_DNA"/>
</dbReference>
<dbReference type="STRING" id="291331.XOO0838"/>